<keyword evidence="2" id="KW-1185">Reference proteome</keyword>
<proteinExistence type="predicted"/>
<name>A0A3L8S697_CHLGU</name>
<comment type="caution">
    <text evidence="1">The sequence shown here is derived from an EMBL/GenBank/DDBJ whole genome shotgun (WGS) entry which is preliminary data.</text>
</comment>
<gene>
    <name evidence="1" type="ORF">DV515_00011910</name>
</gene>
<organism evidence="1 2">
    <name type="scientific">Chloebia gouldiae</name>
    <name type="common">Gouldian finch</name>
    <name type="synonym">Erythrura gouldiae</name>
    <dbReference type="NCBI Taxonomy" id="44316"/>
    <lineage>
        <taxon>Eukaryota</taxon>
        <taxon>Metazoa</taxon>
        <taxon>Chordata</taxon>
        <taxon>Craniata</taxon>
        <taxon>Vertebrata</taxon>
        <taxon>Euteleostomi</taxon>
        <taxon>Archelosauria</taxon>
        <taxon>Archosauria</taxon>
        <taxon>Dinosauria</taxon>
        <taxon>Saurischia</taxon>
        <taxon>Theropoda</taxon>
        <taxon>Coelurosauria</taxon>
        <taxon>Aves</taxon>
        <taxon>Neognathae</taxon>
        <taxon>Neoaves</taxon>
        <taxon>Telluraves</taxon>
        <taxon>Australaves</taxon>
        <taxon>Passeriformes</taxon>
        <taxon>Passeroidea</taxon>
        <taxon>Passeridae</taxon>
        <taxon>Chloebia</taxon>
    </lineage>
</organism>
<dbReference type="AlphaFoldDB" id="A0A3L8S697"/>
<reference evidence="1 2" key="1">
    <citation type="journal article" date="2018" name="Proc. R. Soc. B">
        <title>A non-coding region near Follistatin controls head colour polymorphism in the Gouldian finch.</title>
        <authorList>
            <person name="Toomey M.B."/>
            <person name="Marques C.I."/>
            <person name="Andrade P."/>
            <person name="Araujo P.M."/>
            <person name="Sabatino S."/>
            <person name="Gazda M.A."/>
            <person name="Afonso S."/>
            <person name="Lopes R.J."/>
            <person name="Corbo J.C."/>
            <person name="Carneiro M."/>
        </authorList>
    </citation>
    <scope>NUCLEOTIDE SEQUENCE [LARGE SCALE GENOMIC DNA]</scope>
    <source>
        <strain evidence="1">Red01</strain>
        <tissue evidence="1">Muscle</tissue>
    </source>
</reference>
<protein>
    <submittedName>
        <fullName evidence="1">Uncharacterized protein</fullName>
    </submittedName>
</protein>
<dbReference type="Proteomes" id="UP000276834">
    <property type="component" value="Unassembled WGS sequence"/>
</dbReference>
<evidence type="ECO:0000313" key="2">
    <source>
        <dbReference type="Proteomes" id="UP000276834"/>
    </source>
</evidence>
<sequence>MSENLSQTFSPPVLAILLPFSTLIQSQGFSGGLSSSSLPDKLGIQLIYLVDKLCRNRGGDTPFPGVVTYLQDFILQHGELIGVSRSEIVADFGKSPGHGRSLQERKTAGLVEAHLKMEPNQLLQLRYTVKRTALLPAGLRNPSAIPWRD</sequence>
<dbReference type="EMBL" id="QUSF01000061">
    <property type="protein sequence ID" value="RLV97257.1"/>
    <property type="molecule type" value="Genomic_DNA"/>
</dbReference>
<evidence type="ECO:0000313" key="1">
    <source>
        <dbReference type="EMBL" id="RLV97257.1"/>
    </source>
</evidence>
<accession>A0A3L8S697</accession>